<dbReference type="GO" id="GO:0032259">
    <property type="term" value="P:methylation"/>
    <property type="evidence" value="ECO:0007669"/>
    <property type="project" value="UniProtKB-KW"/>
</dbReference>
<dbReference type="STRING" id="363331.RM51_10660"/>
<keyword evidence="2" id="KW-0489">Methyltransferase</keyword>
<dbReference type="CDD" id="cd02440">
    <property type="entry name" value="AdoMet_MTases"/>
    <property type="match status" value="1"/>
</dbReference>
<keyword evidence="3" id="KW-1185">Reference proteome</keyword>
<dbReference type="SUPFAM" id="SSF53335">
    <property type="entry name" value="S-adenosyl-L-methionine-dependent methyltransferases"/>
    <property type="match status" value="1"/>
</dbReference>
<dbReference type="RefSeq" id="WP_039368882.1">
    <property type="nucleotide sequence ID" value="NZ_JWTA01000008.1"/>
</dbReference>
<gene>
    <name evidence="2" type="ORF">RM51_10660</name>
</gene>
<dbReference type="Proteomes" id="UP000031167">
    <property type="component" value="Unassembled WGS sequence"/>
</dbReference>
<proteinExistence type="predicted"/>
<feature type="domain" description="Methyltransferase" evidence="1">
    <location>
        <begin position="50"/>
        <end position="114"/>
    </location>
</feature>
<keyword evidence="2" id="KW-0808">Transferase</keyword>
<accession>A0A0B4CN02</accession>
<dbReference type="Pfam" id="PF13847">
    <property type="entry name" value="Methyltransf_31"/>
    <property type="match status" value="1"/>
</dbReference>
<sequence length="198" mass="22994">MIFEYLKLNIDIDDNAFNEIYPEHIKALSQRHWTPVAVAKMAAKYLVDDTDRKVLDIGSGAGKFCLVGAASTDGIFYGVEQRTSLTKISKKIADKHNISNVDFINLNIKEISFLEYEAFYFFNSFYENIDTSCSIDDTIIHDRDLYYDYSEYVREQLDATPVGTRLVTYWSKWDEIPNSFNLIDTACDKLLNFWEKVR</sequence>
<dbReference type="InterPro" id="IPR025714">
    <property type="entry name" value="Methyltranfer_dom"/>
</dbReference>
<dbReference type="GO" id="GO:0008168">
    <property type="term" value="F:methyltransferase activity"/>
    <property type="evidence" value="ECO:0007669"/>
    <property type="project" value="UniProtKB-KW"/>
</dbReference>
<name>A0A0B4CN02_9FLAO</name>
<dbReference type="OrthoDB" id="962475at2"/>
<dbReference type="AlphaFoldDB" id="A0A0B4CN02"/>
<comment type="caution">
    <text evidence="2">The sequence shown here is derived from an EMBL/GenBank/DDBJ whole genome shotgun (WGS) entry which is preliminary data.</text>
</comment>
<evidence type="ECO:0000259" key="1">
    <source>
        <dbReference type="Pfam" id="PF13847"/>
    </source>
</evidence>
<dbReference type="EMBL" id="JWTA01000008">
    <property type="protein sequence ID" value="KIC62654.1"/>
    <property type="molecule type" value="Genomic_DNA"/>
</dbReference>
<evidence type="ECO:0000313" key="2">
    <source>
        <dbReference type="EMBL" id="KIC62654.1"/>
    </source>
</evidence>
<evidence type="ECO:0000313" key="3">
    <source>
        <dbReference type="Proteomes" id="UP000031167"/>
    </source>
</evidence>
<organism evidence="2 3">
    <name type="scientific">Chryseobacterium taiwanense</name>
    <dbReference type="NCBI Taxonomy" id="363331"/>
    <lineage>
        <taxon>Bacteria</taxon>
        <taxon>Pseudomonadati</taxon>
        <taxon>Bacteroidota</taxon>
        <taxon>Flavobacteriia</taxon>
        <taxon>Flavobacteriales</taxon>
        <taxon>Weeksellaceae</taxon>
        <taxon>Chryseobacterium group</taxon>
        <taxon>Chryseobacterium</taxon>
    </lineage>
</organism>
<reference evidence="2 3" key="1">
    <citation type="submission" date="2014-12" db="EMBL/GenBank/DDBJ databases">
        <title>Genome sequencing of Chryseobacterium taiwanense TPW19.</title>
        <authorList>
            <person name="Tan P.W."/>
            <person name="Chan K.-G."/>
        </authorList>
    </citation>
    <scope>NUCLEOTIDE SEQUENCE [LARGE SCALE GENOMIC DNA]</scope>
    <source>
        <strain evidence="2 3">TPW19</strain>
    </source>
</reference>
<dbReference type="Gene3D" id="3.40.50.150">
    <property type="entry name" value="Vaccinia Virus protein VP39"/>
    <property type="match status" value="1"/>
</dbReference>
<dbReference type="InterPro" id="IPR029063">
    <property type="entry name" value="SAM-dependent_MTases_sf"/>
</dbReference>
<protein>
    <submittedName>
        <fullName evidence="2">SAM-dependent methyltransferase</fullName>
    </submittedName>
</protein>